<sequence length="130" mass="14233">MTTMSNITVKDINNVDVTYVALQRAAGDGSFAVWSDTLNEVPIFRPTFKLSSKSNGPGTARRVSIDYRVPQLLQQPDNSFVVRDTLIFTVSGIVPTRVAEDELEKAVALFTNLLKNSQVTDSLTTGQTPI</sequence>
<dbReference type="RefSeq" id="YP_010769846.1">
    <property type="nucleotide sequence ID" value="NC_074088.1"/>
</dbReference>
<dbReference type="GeneID" id="80398977"/>
<evidence type="ECO:0000313" key="5">
    <source>
        <dbReference type="Proteomes" id="UP000680645"/>
    </source>
</evidence>
<evidence type="ECO:0000256" key="3">
    <source>
        <dbReference type="ARBA" id="ARBA00022844"/>
    </source>
</evidence>
<keyword evidence="2 4" id="KW-0167">Capsid protein</keyword>
<comment type="subcellular location">
    <subcellularLocation>
        <location evidence="1">Virion</location>
    </subcellularLocation>
</comment>
<keyword evidence="3" id="KW-0946">Virion</keyword>
<gene>
    <name evidence="4" type="primary">SRR6960509_12_2</name>
</gene>
<dbReference type="KEGG" id="vg:80398977"/>
<proteinExistence type="predicted"/>
<dbReference type="GO" id="GO:0019028">
    <property type="term" value="C:viral capsid"/>
    <property type="evidence" value="ECO:0007669"/>
    <property type="project" value="UniProtKB-KW"/>
</dbReference>
<organism evidence="4 5">
    <name type="scientific">ssRNA phage SRR6960509_12</name>
    <dbReference type="NCBI Taxonomy" id="2786523"/>
    <lineage>
        <taxon>Viruses</taxon>
        <taxon>Riboviria</taxon>
        <taxon>Orthornavirae</taxon>
        <taxon>Lenarviricota</taxon>
        <taxon>Leviviricetes</taxon>
        <taxon>Norzivirales</taxon>
        <taxon>Fiersviridae</taxon>
        <taxon>Scuadavirus</taxon>
        <taxon>Scuadavirus asiohabitans</taxon>
    </lineage>
</organism>
<protein>
    <submittedName>
        <fullName evidence="4">Coat protein</fullName>
    </submittedName>
</protein>
<dbReference type="Proteomes" id="UP000680645">
    <property type="component" value="Segment"/>
</dbReference>
<dbReference type="Gene3D" id="3.30.380.10">
    <property type="entry name" value="MS2 Viral Coat Protein"/>
    <property type="match status" value="1"/>
</dbReference>
<dbReference type="EMBL" id="BK014147">
    <property type="protein sequence ID" value="DAD52584.1"/>
    <property type="molecule type" value="Genomic_RNA"/>
</dbReference>
<evidence type="ECO:0000256" key="1">
    <source>
        <dbReference type="ARBA" id="ARBA00004328"/>
    </source>
</evidence>
<name>A0A8S5L4G7_9VIRU</name>
<keyword evidence="5" id="KW-1185">Reference proteome</keyword>
<accession>A0A8S5L4G7</accession>
<evidence type="ECO:0000313" key="4">
    <source>
        <dbReference type="EMBL" id="DAD52584.1"/>
    </source>
</evidence>
<reference evidence="4" key="1">
    <citation type="submission" date="2020-09" db="EMBL/GenBank/DDBJ databases">
        <title>Leviviricetes taxonomy.</title>
        <authorList>
            <person name="Stockdale S.R."/>
            <person name="Callanan J."/>
            <person name="Adriaenssens E.M."/>
            <person name="Kuhn J.H."/>
            <person name="Rumnieks J."/>
            <person name="Shkoporov A."/>
            <person name="Draper L.A."/>
            <person name="Ross P."/>
            <person name="Hill C."/>
        </authorList>
    </citation>
    <scope>NUCLEOTIDE SEQUENCE</scope>
</reference>
<evidence type="ECO:0000256" key="2">
    <source>
        <dbReference type="ARBA" id="ARBA00022561"/>
    </source>
</evidence>
<dbReference type="InterPro" id="IPR015954">
    <property type="entry name" value="Phage_RNA-type_capsid"/>
</dbReference>